<dbReference type="Pfam" id="PF01370">
    <property type="entry name" value="Epimerase"/>
    <property type="match status" value="1"/>
</dbReference>
<dbReference type="InterPro" id="IPR001509">
    <property type="entry name" value="Epimerase_deHydtase"/>
</dbReference>
<accession>A0A2S8ISP1</accession>
<name>A0A2S8ISP1_BURCE</name>
<organism evidence="4 5">
    <name type="scientific">Burkholderia cepacia</name>
    <name type="common">Pseudomonas cepacia</name>
    <dbReference type="NCBI Taxonomy" id="292"/>
    <lineage>
        <taxon>Bacteria</taxon>
        <taxon>Pseudomonadati</taxon>
        <taxon>Pseudomonadota</taxon>
        <taxon>Betaproteobacteria</taxon>
        <taxon>Burkholderiales</taxon>
        <taxon>Burkholderiaceae</taxon>
        <taxon>Burkholderia</taxon>
        <taxon>Burkholderia cepacia complex</taxon>
    </lineage>
</organism>
<keyword evidence="1" id="KW-0521">NADP</keyword>
<feature type="domain" description="NAD-dependent epimerase/dehydratase" evidence="3">
    <location>
        <begin position="3"/>
        <end position="205"/>
    </location>
</feature>
<evidence type="ECO:0000313" key="4">
    <source>
        <dbReference type="EMBL" id="PQP17806.1"/>
    </source>
</evidence>
<dbReference type="Gene3D" id="3.90.25.10">
    <property type="entry name" value="UDP-galactose 4-epimerase, domain 1"/>
    <property type="match status" value="1"/>
</dbReference>
<dbReference type="EMBL" id="PUIQ01000017">
    <property type="protein sequence ID" value="PQP17806.1"/>
    <property type="molecule type" value="Genomic_DNA"/>
</dbReference>
<evidence type="ECO:0000313" key="5">
    <source>
        <dbReference type="Proteomes" id="UP000238206"/>
    </source>
</evidence>
<protein>
    <submittedName>
        <fullName evidence="4">Epimerase</fullName>
    </submittedName>
</protein>
<evidence type="ECO:0000256" key="1">
    <source>
        <dbReference type="ARBA" id="ARBA00022857"/>
    </source>
</evidence>
<keyword evidence="2" id="KW-0119">Carbohydrate metabolism</keyword>
<evidence type="ECO:0000256" key="2">
    <source>
        <dbReference type="ARBA" id="ARBA00023277"/>
    </source>
</evidence>
<dbReference type="AlphaFoldDB" id="A0A2S8ISP1"/>
<dbReference type="Proteomes" id="UP000238206">
    <property type="component" value="Unassembled WGS sequence"/>
</dbReference>
<proteinExistence type="predicted"/>
<comment type="caution">
    <text evidence="4">The sequence shown here is derived from an EMBL/GenBank/DDBJ whole genome shotgun (WGS) entry which is preliminary data.</text>
</comment>
<reference evidence="4 5" key="1">
    <citation type="submission" date="2018-02" db="EMBL/GenBank/DDBJ databases">
        <title>Draft genome sequencing of Burkholderia cepacia Y14-15.</title>
        <authorList>
            <person name="Zheng B.-X."/>
        </authorList>
    </citation>
    <scope>NUCLEOTIDE SEQUENCE [LARGE SCALE GENOMIC DNA]</scope>
    <source>
        <strain evidence="4 5">Y14-15</strain>
    </source>
</reference>
<gene>
    <name evidence="4" type="ORF">C5615_15330</name>
</gene>
<dbReference type="RefSeq" id="WP_105391160.1">
    <property type="nucleotide sequence ID" value="NZ_PUIQ01000017.1"/>
</dbReference>
<dbReference type="InterPro" id="IPR036291">
    <property type="entry name" value="NAD(P)-bd_dom_sf"/>
</dbReference>
<dbReference type="PANTHER" id="PTHR43103:SF3">
    <property type="entry name" value="ADP-L-GLYCERO-D-MANNO-HEPTOSE-6-EPIMERASE"/>
    <property type="match status" value="1"/>
</dbReference>
<dbReference type="SUPFAM" id="SSF51735">
    <property type="entry name" value="NAD(P)-binding Rossmann-fold domains"/>
    <property type="match status" value="1"/>
</dbReference>
<dbReference type="PANTHER" id="PTHR43103">
    <property type="entry name" value="NUCLEOSIDE-DIPHOSPHATE-SUGAR EPIMERASE"/>
    <property type="match status" value="1"/>
</dbReference>
<dbReference type="Gene3D" id="3.40.50.720">
    <property type="entry name" value="NAD(P)-binding Rossmann-like Domain"/>
    <property type="match status" value="1"/>
</dbReference>
<sequence length="321" mass="34899">MRVLVTGAGGFVGTALVERLLRDGIVEPGDVSELLLVDRQAGWPYDDARITALVGDFSSPEILDPQLSKPVDVVFHLASMPGSQAEAEPAEGDRVNLSGMQALFERLAKQATEHGRAARVVYASSVAALGESLPSSVDEYTAPRPTISYGVHKLVGELILADWTRRGKLDGRALRLPGIVARPALSAGHGSAFMSEIFRMAQRGQSYTCPVSPSATVWWMSRRCCVDNLLHAGCMSAEGLHAGRVWTPPVLHLSVREIVDALVQRFGSFDIDYAPVERIERLFGRQPPLTDRRAIDAGFRHDGTIDALLTHALELEESKKP</sequence>
<evidence type="ECO:0000259" key="3">
    <source>
        <dbReference type="Pfam" id="PF01370"/>
    </source>
</evidence>